<geneLocation type="plasmid" evidence="2">
    <name>p527183-IMP</name>
</geneLocation>
<accession>A0A7G5F5V4</accession>
<evidence type="ECO:0000313" key="2">
    <source>
        <dbReference type="EMBL" id="QMV81629.1"/>
    </source>
</evidence>
<sequence length="93" mass="10386">MMKILGYIAIGIIALLIIGNAMRPSKEELIAQGDWLFITCINEAKAHDRLDQTQREICGTAAARIRNGEATLSKDAIDSFEKGLDWDRKPLKE</sequence>
<protein>
    <submittedName>
        <fullName evidence="2">Uncharacterized protein</fullName>
    </submittedName>
</protein>
<keyword evidence="1" id="KW-0472">Membrane</keyword>
<proteinExistence type="predicted"/>
<dbReference type="AlphaFoldDB" id="A0A7G5F5V4"/>
<keyword evidence="1" id="KW-0812">Transmembrane</keyword>
<feature type="transmembrane region" description="Helical" evidence="1">
    <location>
        <begin position="6"/>
        <end position="22"/>
    </location>
</feature>
<keyword evidence="1" id="KW-1133">Transmembrane helix</keyword>
<dbReference type="EMBL" id="MN961666">
    <property type="protein sequence ID" value="QMV81629.1"/>
    <property type="molecule type" value="Genomic_DNA"/>
</dbReference>
<dbReference type="RefSeq" id="WP_181715854.1">
    <property type="nucleotide sequence ID" value="NZ_MN629346.1"/>
</dbReference>
<evidence type="ECO:0000256" key="1">
    <source>
        <dbReference type="SAM" id="Phobius"/>
    </source>
</evidence>
<name>A0A7G5F5V4_AERCA</name>
<reference evidence="2" key="1">
    <citation type="submission" date="2020-01" db="EMBL/GenBank/DDBJ databases">
        <authorList>
            <person name="Zhou D."/>
            <person name="Cheng Q."/>
            <person name="Chen F."/>
            <person name="Xu Y."/>
            <person name="Jiang X."/>
        </authorList>
    </citation>
    <scope>NUCLEOTIDE SEQUENCE</scope>
    <source>
        <strain evidence="2">1605-27183</strain>
        <plasmid evidence="2">p527183-IMP</plasmid>
    </source>
</reference>
<keyword evidence="2" id="KW-0614">Plasmid</keyword>
<organism evidence="2">
    <name type="scientific">Aeromonas caviae</name>
    <name type="common">Aeromonas punctata</name>
    <dbReference type="NCBI Taxonomy" id="648"/>
    <lineage>
        <taxon>Bacteria</taxon>
        <taxon>Pseudomonadati</taxon>
        <taxon>Pseudomonadota</taxon>
        <taxon>Gammaproteobacteria</taxon>
        <taxon>Aeromonadales</taxon>
        <taxon>Aeromonadaceae</taxon>
        <taxon>Aeromonas</taxon>
    </lineage>
</organism>